<proteinExistence type="predicted"/>
<organism evidence="1 2">
    <name type="scientific">Cryptosporidium andersoni</name>
    <dbReference type="NCBI Taxonomy" id="117008"/>
    <lineage>
        <taxon>Eukaryota</taxon>
        <taxon>Sar</taxon>
        <taxon>Alveolata</taxon>
        <taxon>Apicomplexa</taxon>
        <taxon>Conoidasida</taxon>
        <taxon>Coccidia</taxon>
        <taxon>Eucoccidiorida</taxon>
        <taxon>Eimeriorina</taxon>
        <taxon>Cryptosporidiidae</taxon>
        <taxon>Cryptosporidium</taxon>
    </lineage>
</organism>
<comment type="caution">
    <text evidence="1">The sequence shown here is derived from an EMBL/GenBank/DDBJ whole genome shotgun (WGS) entry which is preliminary data.</text>
</comment>
<gene>
    <name evidence="1" type="ORF">cand_023930</name>
</gene>
<dbReference type="RefSeq" id="XP_067068664.1">
    <property type="nucleotide sequence ID" value="XM_067212623.1"/>
</dbReference>
<evidence type="ECO:0000313" key="1">
    <source>
        <dbReference type="EMBL" id="OII76818.1"/>
    </source>
</evidence>
<accession>A0A1J4MRE7</accession>
<dbReference type="Proteomes" id="UP000186804">
    <property type="component" value="Unassembled WGS sequence"/>
</dbReference>
<dbReference type="AlphaFoldDB" id="A0A1J4MRE7"/>
<protein>
    <submittedName>
        <fullName evidence="1">Uncharacterized protein</fullName>
    </submittedName>
</protein>
<dbReference type="VEuPathDB" id="CryptoDB:cand_023930"/>
<keyword evidence="2" id="KW-1185">Reference proteome</keyword>
<dbReference type="EMBL" id="LRBS01000049">
    <property type="protein sequence ID" value="OII76818.1"/>
    <property type="molecule type" value="Genomic_DNA"/>
</dbReference>
<dbReference type="OrthoDB" id="10335849at2759"/>
<sequence>MGIIELMEFRFKSKVIKICLVIVALVEQSNGIVSKLPSGLFNMTTNKSDINGVSSNNSNYILQSNIIPQYFDNSDLSDSGNIKAIKDFNFKEDGLPPESEIVKPESPDNQDTSILCDVGESETHGVMQSIDFDLTTGQHKELTDELIKIYKQDPKLIEGQEGPNYSLKDKLKPINFEDGLEEANSPESEKKDMDKQVVIQEMVDKVKDDNKDSEFIRRLDLKTENYELNIPDNSFTFENMLNDNSEIPELKKPEKPQEDDVGNLENIELEKMKDTQLPENNIQNENVQKIEDIQSLEDIQKVDNIENSKNQQQGITQYSANNKINLIGLDNNSEFLTDENESLVSENNPNIRELSAIDNTEFTTVMGNKEKEDSVISSNEIPSNPTVELDVSEEYKNINITNPIKESSLIIDNSPLPIRKPVSRFNTDGIVIEAIKENISSKGFHSRKRSPSLKSSFKATRTLRKFLLNTKSQLLKQRVLSSLLRGMRLDDLNLLLFITKKLLEEKKEEEKIVKAMASNQVPDKPLLGKLWIDKQKRIRSRRSSTSSESN</sequence>
<reference evidence="1 2" key="1">
    <citation type="submission" date="2016-10" db="EMBL/GenBank/DDBJ databases">
        <title>Reductive evolution of mitochondrial metabolism and differential evolution of invasion-related proteins in Cryptosporidium.</title>
        <authorList>
            <person name="Liu S."/>
            <person name="Roellig D.M."/>
            <person name="Guo Y."/>
            <person name="Li N."/>
            <person name="Frace M.A."/>
            <person name="Tang K."/>
            <person name="Zhang L."/>
            <person name="Feng Y."/>
            <person name="Xiao L."/>
        </authorList>
    </citation>
    <scope>NUCLEOTIDE SEQUENCE [LARGE SCALE GENOMIC DNA]</scope>
    <source>
        <strain evidence="1">30847</strain>
    </source>
</reference>
<dbReference type="GeneID" id="92366577"/>
<name>A0A1J4MRE7_9CRYT</name>
<evidence type="ECO:0000313" key="2">
    <source>
        <dbReference type="Proteomes" id="UP000186804"/>
    </source>
</evidence>